<dbReference type="InterPro" id="IPR000467">
    <property type="entry name" value="G_patch_dom"/>
</dbReference>
<accession>A0AA40AM78</accession>
<reference evidence="3" key="1">
    <citation type="submission" date="2023-06" db="EMBL/GenBank/DDBJ databases">
        <title>Genome-scale phylogeny and comparative genomics of the fungal order Sordariales.</title>
        <authorList>
            <consortium name="Lawrence Berkeley National Laboratory"/>
            <person name="Hensen N."/>
            <person name="Bonometti L."/>
            <person name="Westerberg I."/>
            <person name="Brannstrom I.O."/>
            <person name="Guillou S."/>
            <person name="Cros-Aarteil S."/>
            <person name="Calhoun S."/>
            <person name="Haridas S."/>
            <person name="Kuo A."/>
            <person name="Mondo S."/>
            <person name="Pangilinan J."/>
            <person name="Riley R."/>
            <person name="LaButti K."/>
            <person name="Andreopoulos B."/>
            <person name="Lipzen A."/>
            <person name="Chen C."/>
            <person name="Yanf M."/>
            <person name="Daum C."/>
            <person name="Ng V."/>
            <person name="Clum A."/>
            <person name="Steindorff A."/>
            <person name="Ohm R."/>
            <person name="Martin F."/>
            <person name="Silar P."/>
            <person name="Natvig D."/>
            <person name="Lalanne C."/>
            <person name="Gautier V."/>
            <person name="Ament-velasquez S.L."/>
            <person name="Kruys A."/>
            <person name="Hutchinson M.I."/>
            <person name="Powell A.J."/>
            <person name="Barry K."/>
            <person name="Miller A.N."/>
            <person name="Grigoriev I.V."/>
            <person name="Debuchy R."/>
            <person name="Gladieux P."/>
            <person name="Thoren M.H."/>
            <person name="Johannesson H."/>
        </authorList>
    </citation>
    <scope>NUCLEOTIDE SEQUENCE</scope>
    <source>
        <strain evidence="3">SMH2392-1A</strain>
    </source>
</reference>
<dbReference type="GO" id="GO:0003676">
    <property type="term" value="F:nucleic acid binding"/>
    <property type="evidence" value="ECO:0007669"/>
    <property type="project" value="InterPro"/>
</dbReference>
<evidence type="ECO:0000259" key="2">
    <source>
        <dbReference type="PROSITE" id="PS50174"/>
    </source>
</evidence>
<evidence type="ECO:0000313" key="4">
    <source>
        <dbReference type="Proteomes" id="UP001172101"/>
    </source>
</evidence>
<keyword evidence="4" id="KW-1185">Reference proteome</keyword>
<dbReference type="PANTHER" id="PTHR20923">
    <property type="entry name" value="BAT4 PROTEIN-RELATED"/>
    <property type="match status" value="1"/>
</dbReference>
<dbReference type="InterPro" id="IPR039146">
    <property type="entry name" value="GPANK1"/>
</dbReference>
<dbReference type="Pfam" id="PF01585">
    <property type="entry name" value="G-patch"/>
    <property type="match status" value="1"/>
</dbReference>
<dbReference type="Proteomes" id="UP001172101">
    <property type="component" value="Unassembled WGS sequence"/>
</dbReference>
<gene>
    <name evidence="3" type="ORF">B0T26DRAFT_325179</name>
</gene>
<proteinExistence type="predicted"/>
<dbReference type="GeneID" id="85317649"/>
<dbReference type="SMART" id="SM00443">
    <property type="entry name" value="G_patch"/>
    <property type="match status" value="1"/>
</dbReference>
<dbReference type="PROSITE" id="PS50174">
    <property type="entry name" value="G_PATCH"/>
    <property type="match status" value="1"/>
</dbReference>
<dbReference type="AlphaFoldDB" id="A0AA40AM78"/>
<feature type="domain" description="G-patch" evidence="2">
    <location>
        <begin position="137"/>
        <end position="185"/>
    </location>
</feature>
<dbReference type="PANTHER" id="PTHR20923:SF1">
    <property type="entry name" value="G PATCH DOMAIN AND ANKYRIN REPEAT-CONTAINING PROTEIN 1"/>
    <property type="match status" value="1"/>
</dbReference>
<name>A0AA40AM78_9PEZI</name>
<feature type="compositionally biased region" description="Polar residues" evidence="1">
    <location>
        <begin position="54"/>
        <end position="64"/>
    </location>
</feature>
<feature type="region of interest" description="Disordered" evidence="1">
    <location>
        <begin position="47"/>
        <end position="66"/>
    </location>
</feature>
<feature type="region of interest" description="Disordered" evidence="1">
    <location>
        <begin position="1"/>
        <end position="38"/>
    </location>
</feature>
<organism evidence="3 4">
    <name type="scientific">Lasiosphaeria miniovina</name>
    <dbReference type="NCBI Taxonomy" id="1954250"/>
    <lineage>
        <taxon>Eukaryota</taxon>
        <taxon>Fungi</taxon>
        <taxon>Dikarya</taxon>
        <taxon>Ascomycota</taxon>
        <taxon>Pezizomycotina</taxon>
        <taxon>Sordariomycetes</taxon>
        <taxon>Sordariomycetidae</taxon>
        <taxon>Sordariales</taxon>
        <taxon>Lasiosphaeriaceae</taxon>
        <taxon>Lasiosphaeria</taxon>
    </lineage>
</organism>
<dbReference type="RefSeq" id="XP_060297095.1">
    <property type="nucleotide sequence ID" value="XM_060434379.1"/>
</dbReference>
<evidence type="ECO:0000256" key="1">
    <source>
        <dbReference type="SAM" id="MobiDB-lite"/>
    </source>
</evidence>
<sequence length="243" mass="26319">MASSPGENAADAENGVNDDDDYDEIPLQHKRPFGTSAYQRPISFVPASADGGNLVSSSSQQQTEQKGEIVADWYLSIVSPNTTRDDSKATDGSPGEMCEICNLPLDSLDGDARRAHETTLAHQICIPHSHPPSALDRTRRGLAVLEQQGWDPDARDGLGASGQGIIFPVKVRPKNDHLGVGLAVPKNLPRSKRDGKPLLLNAGQVRKQVRDDVKKSRRIYQELFGSKNQDKLDKLLGRPGPAG</sequence>
<dbReference type="EMBL" id="JAUIRO010000004">
    <property type="protein sequence ID" value="KAK0718302.1"/>
    <property type="molecule type" value="Genomic_DNA"/>
</dbReference>
<comment type="caution">
    <text evidence="3">The sequence shown here is derived from an EMBL/GenBank/DDBJ whole genome shotgun (WGS) entry which is preliminary data.</text>
</comment>
<evidence type="ECO:0000313" key="3">
    <source>
        <dbReference type="EMBL" id="KAK0718302.1"/>
    </source>
</evidence>
<protein>
    <recommendedName>
        <fullName evidence="2">G-patch domain-containing protein</fullName>
    </recommendedName>
</protein>